<keyword evidence="1" id="KW-0472">Membrane</keyword>
<dbReference type="Proteomes" id="UP000265566">
    <property type="component" value="Chromosome 4"/>
</dbReference>
<keyword evidence="1" id="KW-0812">Transmembrane</keyword>
<evidence type="ECO:0008006" key="3">
    <source>
        <dbReference type="Google" id="ProtNLM"/>
    </source>
</evidence>
<evidence type="ECO:0000256" key="1">
    <source>
        <dbReference type="SAM" id="Phobius"/>
    </source>
</evidence>
<keyword evidence="1" id="KW-1133">Transmembrane helix</keyword>
<accession>A0A396IGD9</accession>
<dbReference type="Gramene" id="rna26000">
    <property type="protein sequence ID" value="RHN63314.1"/>
    <property type="gene ID" value="gene26000"/>
</dbReference>
<gene>
    <name evidence="2" type="ORF">MtrunA17_Chr4g0056961</name>
</gene>
<name>A0A396IGD9_MEDTR</name>
<protein>
    <recommendedName>
        <fullName evidence="3">Transmembrane protein</fullName>
    </recommendedName>
</protein>
<dbReference type="EMBL" id="PSQE01000004">
    <property type="protein sequence ID" value="RHN63314.1"/>
    <property type="molecule type" value="Genomic_DNA"/>
</dbReference>
<dbReference type="AlphaFoldDB" id="A0A396IGD9"/>
<reference evidence="2" key="1">
    <citation type="journal article" date="2018" name="Nat. Plants">
        <title>Whole-genome landscape of Medicago truncatula symbiotic genes.</title>
        <authorList>
            <person name="Pecrix Y."/>
            <person name="Gamas P."/>
            <person name="Carrere S."/>
        </authorList>
    </citation>
    <scope>NUCLEOTIDE SEQUENCE</scope>
    <source>
        <tissue evidence="2">Leaves</tissue>
    </source>
</reference>
<proteinExistence type="predicted"/>
<organism evidence="2">
    <name type="scientific">Medicago truncatula</name>
    <name type="common">Barrel medic</name>
    <name type="synonym">Medicago tribuloides</name>
    <dbReference type="NCBI Taxonomy" id="3880"/>
    <lineage>
        <taxon>Eukaryota</taxon>
        <taxon>Viridiplantae</taxon>
        <taxon>Streptophyta</taxon>
        <taxon>Embryophyta</taxon>
        <taxon>Tracheophyta</taxon>
        <taxon>Spermatophyta</taxon>
        <taxon>Magnoliopsida</taxon>
        <taxon>eudicotyledons</taxon>
        <taxon>Gunneridae</taxon>
        <taxon>Pentapetalae</taxon>
        <taxon>rosids</taxon>
        <taxon>fabids</taxon>
        <taxon>Fabales</taxon>
        <taxon>Fabaceae</taxon>
        <taxon>Papilionoideae</taxon>
        <taxon>50 kb inversion clade</taxon>
        <taxon>NPAAA clade</taxon>
        <taxon>Hologalegina</taxon>
        <taxon>IRL clade</taxon>
        <taxon>Trifolieae</taxon>
        <taxon>Medicago</taxon>
    </lineage>
</organism>
<evidence type="ECO:0000313" key="2">
    <source>
        <dbReference type="EMBL" id="RHN63314.1"/>
    </source>
</evidence>
<comment type="caution">
    <text evidence="2">The sequence shown here is derived from an EMBL/GenBank/DDBJ whole genome shotgun (WGS) entry which is preliminary data.</text>
</comment>
<feature type="transmembrane region" description="Helical" evidence="1">
    <location>
        <begin position="32"/>
        <end position="58"/>
    </location>
</feature>
<sequence length="62" mass="6710">MNEHLVCYVGFALTTLGTNCVAFGSLFLVDSIYIVVSFSSAVLKNPYLSFLHILLLAVSLSP</sequence>